<evidence type="ECO:0000313" key="3">
    <source>
        <dbReference type="EMBL" id="ANL83675.1"/>
    </source>
</evidence>
<protein>
    <recommendedName>
        <fullName evidence="2">Antitoxin</fullName>
    </recommendedName>
</protein>
<reference evidence="4 6" key="2">
    <citation type="submission" date="2020-11" db="EMBL/GenBank/DDBJ databases">
        <title>Indigenous Rhizobia Nodulating Common beans in Western Kenya.</title>
        <authorList>
            <person name="Wekesa C.S."/>
            <person name="Oelmueller R."/>
            <person name="Furch A.C."/>
        </authorList>
    </citation>
    <scope>NUCLEOTIDE SEQUENCE [LARGE SCALE GENOMIC DNA]</scope>
    <source>
        <strain evidence="6">BS3</strain>
        <strain evidence="4">S3</strain>
    </source>
</reference>
<comment type="function">
    <text evidence="2">Antitoxin component of a type II toxin-antitoxin (TA) system.</text>
</comment>
<dbReference type="Gene3D" id="3.40.1620.10">
    <property type="entry name" value="YefM-like domain"/>
    <property type="match status" value="1"/>
</dbReference>
<sequence>MRKIVKQSWKLEDAKARFSEVVRRARSEGPQRVTVRGRDSVVIISVEELERLTKAEPRKPLVDFMESLALKEFDLEREADYGRDVEL</sequence>
<dbReference type="NCBIfam" id="TIGR01552">
    <property type="entry name" value="phd_fam"/>
    <property type="match status" value="1"/>
</dbReference>
<reference evidence="3 5" key="1">
    <citation type="submission" date="2015-11" db="EMBL/GenBank/DDBJ databases">
        <title>The limits of bacterial species coexistence and the symbiotic plasmid transference in sympatric Rhizobium populations.</title>
        <authorList>
            <person name="Perez-Carrascal O.M."/>
            <person name="VanInsberghe D."/>
            <person name="Juarez S."/>
            <person name="Polz M.F."/>
            <person name="Vinuesa P."/>
            <person name="Gonzalez V."/>
        </authorList>
    </citation>
    <scope>NUCLEOTIDE SEQUENCE [LARGE SCALE GENOMIC DNA]</scope>
    <source>
        <strain evidence="3 5">N771</strain>
    </source>
</reference>
<dbReference type="Proteomes" id="UP000540266">
    <property type="component" value="Chromosome"/>
</dbReference>
<dbReference type="InterPro" id="IPR036165">
    <property type="entry name" value="YefM-like_sf"/>
</dbReference>
<accession>A0A192T4C6</accession>
<evidence type="ECO:0000313" key="5">
    <source>
        <dbReference type="Proteomes" id="UP000078551"/>
    </source>
</evidence>
<dbReference type="EMBL" id="CP013568">
    <property type="protein sequence ID" value="ANL83675.1"/>
    <property type="molecule type" value="Genomic_DNA"/>
</dbReference>
<dbReference type="AlphaFoldDB" id="A0A192T4C6"/>
<dbReference type="InterPro" id="IPR006442">
    <property type="entry name" value="Antitoxin_Phd/YefM"/>
</dbReference>
<dbReference type="EMBL" id="CP064931">
    <property type="protein sequence ID" value="QPK07817.1"/>
    <property type="molecule type" value="Genomic_DNA"/>
</dbReference>
<dbReference type="SUPFAM" id="SSF143120">
    <property type="entry name" value="YefM-like"/>
    <property type="match status" value="1"/>
</dbReference>
<proteinExistence type="inferred from homology"/>
<evidence type="ECO:0000313" key="4">
    <source>
        <dbReference type="EMBL" id="QPK07817.1"/>
    </source>
</evidence>
<dbReference type="Proteomes" id="UP000078551">
    <property type="component" value="Chromosome"/>
</dbReference>
<dbReference type="STRING" id="396.AMC85_CH00898"/>
<name>A0A192T4C6_9HYPH</name>
<evidence type="ECO:0000256" key="2">
    <source>
        <dbReference type="RuleBase" id="RU362080"/>
    </source>
</evidence>
<comment type="similarity">
    <text evidence="1 2">Belongs to the phD/YefM antitoxin family.</text>
</comment>
<dbReference type="Pfam" id="PF02604">
    <property type="entry name" value="PhdYeFM_antitox"/>
    <property type="match status" value="1"/>
</dbReference>
<dbReference type="GeneID" id="45956258"/>
<gene>
    <name evidence="3" type="ORF">AMC81_CH00861</name>
    <name evidence="4" type="ORF">HER27_015280</name>
</gene>
<evidence type="ECO:0000313" key="6">
    <source>
        <dbReference type="Proteomes" id="UP000540266"/>
    </source>
</evidence>
<keyword evidence="5" id="KW-1185">Reference proteome</keyword>
<organism evidence="4 6">
    <name type="scientific">Rhizobium phaseoli</name>
    <dbReference type="NCBI Taxonomy" id="396"/>
    <lineage>
        <taxon>Bacteria</taxon>
        <taxon>Pseudomonadati</taxon>
        <taxon>Pseudomonadota</taxon>
        <taxon>Alphaproteobacteria</taxon>
        <taxon>Hyphomicrobiales</taxon>
        <taxon>Rhizobiaceae</taxon>
        <taxon>Rhizobium/Agrobacterium group</taxon>
        <taxon>Rhizobium</taxon>
    </lineage>
</organism>
<evidence type="ECO:0000256" key="1">
    <source>
        <dbReference type="ARBA" id="ARBA00009981"/>
    </source>
</evidence>
<dbReference type="RefSeq" id="WP_064821400.1">
    <property type="nucleotide sequence ID" value="NZ_CP013532.1"/>
</dbReference>